<dbReference type="PANTHER" id="PTHR30069:SF29">
    <property type="entry name" value="HEMOGLOBIN AND HEMOGLOBIN-HAPTOGLOBIN-BINDING PROTEIN 1-RELATED"/>
    <property type="match status" value="1"/>
</dbReference>
<dbReference type="Proteomes" id="UP000075502">
    <property type="component" value="Unassembled WGS sequence"/>
</dbReference>
<gene>
    <name evidence="11" type="ORF">BE21_19350</name>
</gene>
<name>A0A150TX01_SORCE</name>
<dbReference type="GO" id="GO:0044718">
    <property type="term" value="P:siderophore transmembrane transport"/>
    <property type="evidence" value="ECO:0007669"/>
    <property type="project" value="TreeGrafter"/>
</dbReference>
<evidence type="ECO:0000256" key="8">
    <source>
        <dbReference type="ARBA" id="ARBA00023170"/>
    </source>
</evidence>
<proteinExistence type="predicted"/>
<evidence type="ECO:0000256" key="7">
    <source>
        <dbReference type="ARBA" id="ARBA00023136"/>
    </source>
</evidence>
<evidence type="ECO:0000256" key="6">
    <source>
        <dbReference type="ARBA" id="ARBA00023077"/>
    </source>
</evidence>
<keyword evidence="9" id="KW-0998">Cell outer membrane</keyword>
<sequence length="361" mass="39214">MNAARTRGARIGIDATYDRVTSEADVYDPAVLEKKPQPERYPTGSSMTHGGVYGQAEAELVHGLRAHAGVRQALFHLDIPKRSVDEDSSSPAFTNTMVDVVFNAGVRWEFAPGVAWIANAGRGVRSPNVQDFAALGPRAGNRFQIPNPDVGPEHTLSIDTGLKTLIDRISAEVAIFYLAYDDAIALAPAARDGSPTTPDGEQYEWSENASRVEYYGVEGEFDVPLARYAGISGRLLAMIGTQYNEQRTGLPARTPADRAPPPQASVRVWAQPVPRLRIEATANGRLAQDRLNDPTNVEDNRIPENGTPGYVTLHLRGAFRVSNKITARLALDNLTDELVLEHGSGFYRPGFSATSSLDVSF</sequence>
<evidence type="ECO:0000313" key="11">
    <source>
        <dbReference type="EMBL" id="KYG09184.1"/>
    </source>
</evidence>
<dbReference type="InterPro" id="IPR000531">
    <property type="entry name" value="Beta-barrel_TonB"/>
</dbReference>
<keyword evidence="5" id="KW-0732">Signal</keyword>
<dbReference type="Pfam" id="PF00593">
    <property type="entry name" value="TonB_dep_Rec_b-barrel"/>
    <property type="match status" value="1"/>
</dbReference>
<evidence type="ECO:0000313" key="12">
    <source>
        <dbReference type="Proteomes" id="UP000075502"/>
    </source>
</evidence>
<dbReference type="PANTHER" id="PTHR30069">
    <property type="entry name" value="TONB-DEPENDENT OUTER MEMBRANE RECEPTOR"/>
    <property type="match status" value="1"/>
</dbReference>
<dbReference type="GO" id="GO:0015344">
    <property type="term" value="F:siderophore uptake transmembrane transporter activity"/>
    <property type="evidence" value="ECO:0007669"/>
    <property type="project" value="TreeGrafter"/>
</dbReference>
<evidence type="ECO:0000256" key="5">
    <source>
        <dbReference type="ARBA" id="ARBA00022729"/>
    </source>
</evidence>
<evidence type="ECO:0000256" key="4">
    <source>
        <dbReference type="ARBA" id="ARBA00022692"/>
    </source>
</evidence>
<feature type="domain" description="TonB-dependent receptor-like beta-barrel" evidence="10">
    <location>
        <begin position="13"/>
        <end position="334"/>
    </location>
</feature>
<organism evidence="11 12">
    <name type="scientific">Sorangium cellulosum</name>
    <name type="common">Polyangium cellulosum</name>
    <dbReference type="NCBI Taxonomy" id="56"/>
    <lineage>
        <taxon>Bacteria</taxon>
        <taxon>Pseudomonadati</taxon>
        <taxon>Myxococcota</taxon>
        <taxon>Polyangia</taxon>
        <taxon>Polyangiales</taxon>
        <taxon>Polyangiaceae</taxon>
        <taxon>Sorangium</taxon>
    </lineage>
</organism>
<keyword evidence="4" id="KW-0812">Transmembrane</keyword>
<dbReference type="Gene3D" id="2.40.170.20">
    <property type="entry name" value="TonB-dependent receptor, beta-barrel domain"/>
    <property type="match status" value="1"/>
</dbReference>
<keyword evidence="7" id="KW-0472">Membrane</keyword>
<dbReference type="SUPFAM" id="SSF56935">
    <property type="entry name" value="Porins"/>
    <property type="match status" value="1"/>
</dbReference>
<dbReference type="GO" id="GO:0009279">
    <property type="term" value="C:cell outer membrane"/>
    <property type="evidence" value="ECO:0007669"/>
    <property type="project" value="UniProtKB-SubCell"/>
</dbReference>
<reference evidence="11 12" key="1">
    <citation type="submission" date="2014-02" db="EMBL/GenBank/DDBJ databases">
        <title>The small core and large imbalanced accessory genome model reveals a collaborative survival strategy of Sorangium cellulosum strains in nature.</title>
        <authorList>
            <person name="Han K."/>
            <person name="Peng R."/>
            <person name="Blom J."/>
            <person name="Li Y.-Z."/>
        </authorList>
    </citation>
    <scope>NUCLEOTIDE SEQUENCE [LARGE SCALE GENOMIC DNA]</scope>
    <source>
        <strain evidence="11 12">So0007-03</strain>
    </source>
</reference>
<protein>
    <recommendedName>
        <fullName evidence="10">TonB-dependent receptor-like beta-barrel domain-containing protein</fullName>
    </recommendedName>
</protein>
<comment type="subcellular location">
    <subcellularLocation>
        <location evidence="1">Cell outer membrane</location>
        <topology evidence="1">Multi-pass membrane protein</topology>
    </subcellularLocation>
</comment>
<dbReference type="EMBL" id="JEME01000755">
    <property type="protein sequence ID" value="KYG09184.1"/>
    <property type="molecule type" value="Genomic_DNA"/>
</dbReference>
<keyword evidence="2" id="KW-0813">Transport</keyword>
<keyword evidence="3" id="KW-1134">Transmembrane beta strand</keyword>
<evidence type="ECO:0000256" key="1">
    <source>
        <dbReference type="ARBA" id="ARBA00004571"/>
    </source>
</evidence>
<evidence type="ECO:0000259" key="10">
    <source>
        <dbReference type="Pfam" id="PF00593"/>
    </source>
</evidence>
<dbReference type="InterPro" id="IPR039426">
    <property type="entry name" value="TonB-dep_rcpt-like"/>
</dbReference>
<evidence type="ECO:0000256" key="2">
    <source>
        <dbReference type="ARBA" id="ARBA00022448"/>
    </source>
</evidence>
<evidence type="ECO:0000256" key="9">
    <source>
        <dbReference type="ARBA" id="ARBA00023237"/>
    </source>
</evidence>
<keyword evidence="6" id="KW-0798">TonB box</keyword>
<dbReference type="InterPro" id="IPR036942">
    <property type="entry name" value="Beta-barrel_TonB_sf"/>
</dbReference>
<comment type="caution">
    <text evidence="11">The sequence shown here is derived from an EMBL/GenBank/DDBJ whole genome shotgun (WGS) entry which is preliminary data.</text>
</comment>
<dbReference type="AlphaFoldDB" id="A0A150TX01"/>
<evidence type="ECO:0000256" key="3">
    <source>
        <dbReference type="ARBA" id="ARBA00022452"/>
    </source>
</evidence>
<keyword evidence="8" id="KW-0675">Receptor</keyword>
<accession>A0A150TX01</accession>